<evidence type="ECO:0000256" key="3">
    <source>
        <dbReference type="ARBA" id="ARBA00022737"/>
    </source>
</evidence>
<dbReference type="GO" id="GO:0010992">
    <property type="term" value="P:ubiquitin recycling"/>
    <property type="evidence" value="ECO:0007669"/>
    <property type="project" value="TreeGrafter"/>
</dbReference>
<dbReference type="PANTHER" id="PTHR19849:SF0">
    <property type="entry name" value="PHOSPHOLIPASE A-2-ACTIVATING PROTEIN"/>
    <property type="match status" value="1"/>
</dbReference>
<evidence type="ECO:0000256" key="1">
    <source>
        <dbReference type="ARBA" id="ARBA00022490"/>
    </source>
</evidence>
<dbReference type="OrthoDB" id="10265988at2759"/>
<dbReference type="GO" id="GO:0005737">
    <property type="term" value="C:cytoplasm"/>
    <property type="evidence" value="ECO:0007669"/>
    <property type="project" value="TreeGrafter"/>
</dbReference>
<keyword evidence="4" id="KW-0812">Transmembrane</keyword>
<feature type="transmembrane region" description="Helical" evidence="4">
    <location>
        <begin position="47"/>
        <end position="67"/>
    </location>
</feature>
<keyword evidence="4" id="KW-1133">Transmembrane helix</keyword>
<dbReference type="GO" id="GO:0043161">
    <property type="term" value="P:proteasome-mediated ubiquitin-dependent protein catabolic process"/>
    <property type="evidence" value="ECO:0007669"/>
    <property type="project" value="TreeGrafter"/>
</dbReference>
<keyword evidence="4" id="KW-0472">Membrane</keyword>
<dbReference type="GO" id="GO:0005634">
    <property type="term" value="C:nucleus"/>
    <property type="evidence" value="ECO:0007669"/>
    <property type="project" value="TreeGrafter"/>
</dbReference>
<evidence type="ECO:0000313" key="5">
    <source>
        <dbReference type="EMBL" id="KAF7123892.1"/>
    </source>
</evidence>
<dbReference type="Gene3D" id="2.130.10.10">
    <property type="entry name" value="YVTN repeat-like/Quinoprotein amine dehydrogenase"/>
    <property type="match status" value="1"/>
</dbReference>
<dbReference type="AlphaFoldDB" id="A0A834G2L5"/>
<keyword evidence="2" id="KW-0853">WD repeat</keyword>
<organism evidence="5 6">
    <name type="scientific">Rhododendron simsii</name>
    <name type="common">Sims's rhododendron</name>
    <dbReference type="NCBI Taxonomy" id="118357"/>
    <lineage>
        <taxon>Eukaryota</taxon>
        <taxon>Viridiplantae</taxon>
        <taxon>Streptophyta</taxon>
        <taxon>Embryophyta</taxon>
        <taxon>Tracheophyta</taxon>
        <taxon>Spermatophyta</taxon>
        <taxon>Magnoliopsida</taxon>
        <taxon>eudicotyledons</taxon>
        <taxon>Gunneridae</taxon>
        <taxon>Pentapetalae</taxon>
        <taxon>asterids</taxon>
        <taxon>Ericales</taxon>
        <taxon>Ericaceae</taxon>
        <taxon>Ericoideae</taxon>
        <taxon>Rhodoreae</taxon>
        <taxon>Rhododendron</taxon>
    </lineage>
</organism>
<accession>A0A834G2L5</accession>
<dbReference type="EMBL" id="WJXA01000012">
    <property type="protein sequence ID" value="KAF7123892.1"/>
    <property type="molecule type" value="Genomic_DNA"/>
</dbReference>
<name>A0A834G2L5_RHOSS</name>
<keyword evidence="1" id="KW-0963">Cytoplasm</keyword>
<dbReference type="PANTHER" id="PTHR19849">
    <property type="entry name" value="PHOSPHOLIPASE A-2-ACTIVATING PROTEIN"/>
    <property type="match status" value="1"/>
</dbReference>
<dbReference type="InterPro" id="IPR015943">
    <property type="entry name" value="WD40/YVTN_repeat-like_dom_sf"/>
</dbReference>
<keyword evidence="6" id="KW-1185">Reference proteome</keyword>
<reference evidence="5" key="1">
    <citation type="submission" date="2019-11" db="EMBL/GenBank/DDBJ databases">
        <authorList>
            <person name="Liu Y."/>
            <person name="Hou J."/>
            <person name="Li T.-Q."/>
            <person name="Guan C.-H."/>
            <person name="Wu X."/>
            <person name="Wu H.-Z."/>
            <person name="Ling F."/>
            <person name="Zhang R."/>
            <person name="Shi X.-G."/>
            <person name="Ren J.-P."/>
            <person name="Chen E.-F."/>
            <person name="Sun J.-M."/>
        </authorList>
    </citation>
    <scope>NUCLEOTIDE SEQUENCE</scope>
    <source>
        <strain evidence="5">Adult_tree_wgs_1</strain>
        <tissue evidence="5">Leaves</tissue>
    </source>
</reference>
<keyword evidence="3" id="KW-0677">Repeat</keyword>
<dbReference type="SUPFAM" id="SSF50978">
    <property type="entry name" value="WD40 repeat-like"/>
    <property type="match status" value="1"/>
</dbReference>
<comment type="caution">
    <text evidence="5">The sequence shown here is derived from an EMBL/GenBank/DDBJ whole genome shotgun (WGS) entry which is preliminary data.</text>
</comment>
<gene>
    <name evidence="5" type="ORF">RHSIM_Rhsim12G0078300</name>
</gene>
<sequence length="283" mass="31401">MGVLLNLVNSRGKASKKSADERVGLPLDDVFLPFIEDGCWGSPFTNLSFSLIDLPLVLVLYLLVIFVSNKANSITLWAISGQVLMEMVGHTSIFCSVDSHVSGLIVSSRVAVRTALRRYGKMENDFVWDVKFLENGDIVTACSDGVVHIWTVNNDKIADLSELESFASQLSHYKISRETLVICRGIASSGGLLFDVVLSLPSTMKQGRRRLFEGPDPMKQRERRGQARLKNLAIVGEACWRWLNWQARDEAVGRFSSPVCRKSPTVVAAGDVIRSSVAIWNKR</sequence>
<proteinExistence type="predicted"/>
<dbReference type="Proteomes" id="UP000626092">
    <property type="component" value="Unassembled WGS sequence"/>
</dbReference>
<evidence type="ECO:0000256" key="4">
    <source>
        <dbReference type="SAM" id="Phobius"/>
    </source>
</evidence>
<evidence type="ECO:0000256" key="2">
    <source>
        <dbReference type="ARBA" id="ARBA00022574"/>
    </source>
</evidence>
<evidence type="ECO:0000313" key="6">
    <source>
        <dbReference type="Proteomes" id="UP000626092"/>
    </source>
</evidence>
<protein>
    <submittedName>
        <fullName evidence="5">Uncharacterized protein</fullName>
    </submittedName>
</protein>
<dbReference type="InterPro" id="IPR036322">
    <property type="entry name" value="WD40_repeat_dom_sf"/>
</dbReference>
<dbReference type="GO" id="GO:0043130">
    <property type="term" value="F:ubiquitin binding"/>
    <property type="evidence" value="ECO:0007669"/>
    <property type="project" value="TreeGrafter"/>
</dbReference>